<protein>
    <submittedName>
        <fullName evidence="10">Zona pellucida binding protein</fullName>
    </submittedName>
</protein>
<evidence type="ECO:0000256" key="6">
    <source>
        <dbReference type="ARBA" id="ARBA00023329"/>
    </source>
</evidence>
<gene>
    <name evidence="10" type="primary">ZPBP</name>
</gene>
<dbReference type="GO" id="GO:0001675">
    <property type="term" value="P:acrosome assembly"/>
    <property type="evidence" value="ECO:0000318"/>
    <property type="project" value="GO_Central"/>
</dbReference>
<evidence type="ECO:0000259" key="9">
    <source>
        <dbReference type="Pfam" id="PF20626"/>
    </source>
</evidence>
<keyword evidence="4" id="KW-0964">Secreted</keyword>
<evidence type="ECO:0000259" key="8">
    <source>
        <dbReference type="Pfam" id="PF07354"/>
    </source>
</evidence>
<evidence type="ECO:0000313" key="10">
    <source>
        <dbReference type="Ensembl" id="ENSOANP00000000491.4"/>
    </source>
</evidence>
<proteinExistence type="inferred from homology"/>
<dbReference type="InterPro" id="IPR048806">
    <property type="entry name" value="ZPBP1/2_N"/>
</dbReference>
<reference evidence="10" key="3">
    <citation type="submission" date="2025-09" db="UniProtKB">
        <authorList>
            <consortium name="Ensembl"/>
        </authorList>
    </citation>
    <scope>IDENTIFICATION</scope>
    <source>
        <strain evidence="10">Glennie</strain>
    </source>
</reference>
<evidence type="ECO:0000256" key="2">
    <source>
        <dbReference type="ARBA" id="ARBA00004613"/>
    </source>
</evidence>
<feature type="chain" id="PRO_5028444227" evidence="7">
    <location>
        <begin position="30"/>
        <end position="338"/>
    </location>
</feature>
<dbReference type="OMA" id="GMNALIH"/>
<organism evidence="10 11">
    <name type="scientific">Ornithorhynchus anatinus</name>
    <name type="common">Duckbill platypus</name>
    <dbReference type="NCBI Taxonomy" id="9258"/>
    <lineage>
        <taxon>Eukaryota</taxon>
        <taxon>Metazoa</taxon>
        <taxon>Chordata</taxon>
        <taxon>Craniata</taxon>
        <taxon>Vertebrata</taxon>
        <taxon>Euteleostomi</taxon>
        <taxon>Mammalia</taxon>
        <taxon>Monotremata</taxon>
        <taxon>Ornithorhynchidae</taxon>
        <taxon>Ornithorhynchus</taxon>
    </lineage>
</organism>
<reference evidence="10" key="2">
    <citation type="submission" date="2025-08" db="UniProtKB">
        <authorList>
            <consortium name="Ensembl"/>
        </authorList>
    </citation>
    <scope>IDENTIFICATION</scope>
    <source>
        <strain evidence="10">Glennie</strain>
    </source>
</reference>
<dbReference type="eggNOG" id="ENOG502RJ20">
    <property type="taxonomic scope" value="Eukaryota"/>
</dbReference>
<dbReference type="GO" id="GO:0007339">
    <property type="term" value="P:binding of sperm to zona pellucida"/>
    <property type="evidence" value="ECO:0000318"/>
    <property type="project" value="GO_Central"/>
</dbReference>
<dbReference type="Pfam" id="PF07354">
    <property type="entry name" value="Sp38"/>
    <property type="match status" value="1"/>
</dbReference>
<dbReference type="Pfam" id="PF20626">
    <property type="entry name" value="EGF_Sp38_C"/>
    <property type="match status" value="1"/>
</dbReference>
<dbReference type="AlphaFoldDB" id="F6X1G6"/>
<accession>F6X1G6</accession>
<feature type="domain" description="Zona-pellucida-binding protein 1/2 N-terminal" evidence="8">
    <location>
        <begin position="58"/>
        <end position="152"/>
    </location>
</feature>
<dbReference type="PANTHER" id="PTHR15443:SF5">
    <property type="entry name" value="ZONA PELLUCIDA-BINDING PROTEIN 1"/>
    <property type="match status" value="1"/>
</dbReference>
<dbReference type="STRING" id="9258.ENSOANP00000000491"/>
<evidence type="ECO:0000256" key="7">
    <source>
        <dbReference type="SAM" id="SignalP"/>
    </source>
</evidence>
<dbReference type="InterPro" id="IPR048805">
    <property type="entry name" value="ZPBP1/2_C"/>
</dbReference>
<dbReference type="PANTHER" id="PTHR15443">
    <property type="entry name" value="ZONA PELLUCIDA BINDING PROTEIN SP38"/>
    <property type="match status" value="1"/>
</dbReference>
<comment type="subcellular location">
    <subcellularLocation>
        <location evidence="1">Cytoplasmic vesicle</location>
        <location evidence="1">Secretory vesicle</location>
        <location evidence="1">Acrosome</location>
    </subcellularLocation>
    <subcellularLocation>
        <location evidence="2">Secreted</location>
    </subcellularLocation>
</comment>
<dbReference type="GeneTree" id="ENSGT00520000055647"/>
<dbReference type="Proteomes" id="UP000002279">
    <property type="component" value="Chromosome 4"/>
</dbReference>
<dbReference type="GO" id="GO:0005576">
    <property type="term" value="C:extracellular region"/>
    <property type="evidence" value="ECO:0007669"/>
    <property type="project" value="UniProtKB-SubCell"/>
</dbReference>
<reference evidence="10 11" key="1">
    <citation type="journal article" date="2008" name="Nature">
        <title>Genome analysis of the platypus reveals unique signatures of evolution.</title>
        <authorList>
            <person name="Warren W.C."/>
            <person name="Hillier L.W."/>
            <person name="Marshall Graves J.A."/>
            <person name="Birney E."/>
            <person name="Ponting C.P."/>
            <person name="Grutzner F."/>
            <person name="Belov K."/>
            <person name="Miller W."/>
            <person name="Clarke L."/>
            <person name="Chinwalla A.T."/>
            <person name="Yang S.P."/>
            <person name="Heger A."/>
            <person name="Locke D.P."/>
            <person name="Miethke P."/>
            <person name="Waters P.D."/>
            <person name="Veyrunes F."/>
            <person name="Fulton L."/>
            <person name="Fulton B."/>
            <person name="Graves T."/>
            <person name="Wallis J."/>
            <person name="Puente X.S."/>
            <person name="Lopez-Otin C."/>
            <person name="Ordonez G.R."/>
            <person name="Eichler E.E."/>
            <person name="Chen L."/>
            <person name="Cheng Z."/>
            <person name="Deakin J.E."/>
            <person name="Alsop A."/>
            <person name="Thompson K."/>
            <person name="Kirby P."/>
            <person name="Papenfuss A.T."/>
            <person name="Wakefield M.J."/>
            <person name="Olender T."/>
            <person name="Lancet D."/>
            <person name="Huttley G.A."/>
            <person name="Smit A.F."/>
            <person name="Pask A."/>
            <person name="Temple-Smith P."/>
            <person name="Batzer M.A."/>
            <person name="Walker J.A."/>
            <person name="Konkel M.K."/>
            <person name="Harris R.S."/>
            <person name="Whittington C.M."/>
            <person name="Wong E.S."/>
            <person name="Gemmell N.J."/>
            <person name="Buschiazzo E."/>
            <person name="Vargas Jentzsch I.M."/>
            <person name="Merkel A."/>
            <person name="Schmitz J."/>
            <person name="Zemann A."/>
            <person name="Churakov G."/>
            <person name="Kriegs J.O."/>
            <person name="Brosius J."/>
            <person name="Murchison E.P."/>
            <person name="Sachidanandam R."/>
            <person name="Smith C."/>
            <person name="Hannon G.J."/>
            <person name="Tsend-Ayush E."/>
            <person name="McMillan D."/>
            <person name="Attenborough R."/>
            <person name="Rens W."/>
            <person name="Ferguson-Smith M."/>
            <person name="Lefevre C.M."/>
            <person name="Sharp J.A."/>
            <person name="Nicholas K.R."/>
            <person name="Ray D.A."/>
            <person name="Kube M."/>
            <person name="Reinhardt R."/>
            <person name="Pringle T.H."/>
            <person name="Taylor J."/>
            <person name="Jones R.C."/>
            <person name="Nixon B."/>
            <person name="Dacheux J.L."/>
            <person name="Niwa H."/>
            <person name="Sekita Y."/>
            <person name="Huang X."/>
            <person name="Stark A."/>
            <person name="Kheradpour P."/>
            <person name="Kellis M."/>
            <person name="Flicek P."/>
            <person name="Chen Y."/>
            <person name="Webber C."/>
            <person name="Hardison R."/>
            <person name="Nelson J."/>
            <person name="Hallsworth-Pepin K."/>
            <person name="Delehaunty K."/>
            <person name="Markovic C."/>
            <person name="Minx P."/>
            <person name="Feng Y."/>
            <person name="Kremitzki C."/>
            <person name="Mitreva M."/>
            <person name="Glasscock J."/>
            <person name="Wylie T."/>
            <person name="Wohldmann P."/>
            <person name="Thiru P."/>
            <person name="Nhan M.N."/>
            <person name="Pohl C.S."/>
            <person name="Smith S.M."/>
            <person name="Hou S."/>
            <person name="Nefedov M."/>
            <person name="de Jong P.J."/>
            <person name="Renfree M.B."/>
            <person name="Mardis E.R."/>
            <person name="Wilson R.K."/>
        </authorList>
    </citation>
    <scope>NUCLEOTIDE SEQUENCE [LARGE SCALE GENOMIC DNA]</scope>
    <source>
        <strain evidence="10 11">Glennie</strain>
    </source>
</reference>
<evidence type="ECO:0000256" key="4">
    <source>
        <dbReference type="ARBA" id="ARBA00022525"/>
    </source>
</evidence>
<dbReference type="InterPro" id="IPR010857">
    <property type="entry name" value="Sp38-bd"/>
</dbReference>
<dbReference type="GO" id="GO:0002199">
    <property type="term" value="C:zona pellucida receptor complex"/>
    <property type="evidence" value="ECO:0000318"/>
    <property type="project" value="GO_Central"/>
</dbReference>
<feature type="signal peptide" evidence="7">
    <location>
        <begin position="1"/>
        <end position="29"/>
    </location>
</feature>
<dbReference type="HOGENOM" id="CLU_056016_0_1_1"/>
<keyword evidence="7" id="KW-0732">Signal</keyword>
<keyword evidence="5" id="KW-0325">Glycoprotein</keyword>
<evidence type="ECO:0000256" key="5">
    <source>
        <dbReference type="ARBA" id="ARBA00023180"/>
    </source>
</evidence>
<dbReference type="Bgee" id="ENSOANG00000000287">
    <property type="expression patterns" value="Expressed in testis and 2 other cell types or tissues"/>
</dbReference>
<dbReference type="GO" id="GO:0001669">
    <property type="term" value="C:acrosomal vesicle"/>
    <property type="evidence" value="ECO:0000318"/>
    <property type="project" value="GO_Central"/>
</dbReference>
<evidence type="ECO:0000313" key="11">
    <source>
        <dbReference type="Proteomes" id="UP000002279"/>
    </source>
</evidence>
<evidence type="ECO:0000256" key="1">
    <source>
        <dbReference type="ARBA" id="ARBA00004218"/>
    </source>
</evidence>
<dbReference type="FunCoup" id="F6X1G6">
    <property type="interactions" value="63"/>
</dbReference>
<name>F6X1G6_ORNAN</name>
<keyword evidence="6" id="KW-0968">Cytoplasmic vesicle</keyword>
<feature type="domain" description="Zona-pellucida-binding protein 1/2 C-terminal" evidence="9">
    <location>
        <begin position="290"/>
        <end position="338"/>
    </location>
</feature>
<dbReference type="InParanoid" id="F6X1G6"/>
<keyword evidence="11" id="KW-1185">Reference proteome</keyword>
<dbReference type="Ensembl" id="ENSOANT00000000491.4">
    <property type="protein sequence ID" value="ENSOANP00000000491.4"/>
    <property type="gene ID" value="ENSOANG00000000287.4"/>
</dbReference>
<dbReference type="OrthoDB" id="9045220at2759"/>
<comment type="similarity">
    <text evidence="3">Belongs to the zona pellucida-binding protein Sp38 family.</text>
</comment>
<evidence type="ECO:0000256" key="3">
    <source>
        <dbReference type="ARBA" id="ARBA00007196"/>
    </source>
</evidence>
<sequence length="338" mass="37732">MAGRGRGRARPRGPGPALLLSLLVSVLRAPPTVEYQGPMNSADAERGLLKITGSTVFPVKVYVQLDHSSPRILCITNRLRNAELIDPLFLWHGPKGDVVSGNNSVKVTPTGTLSFKDFKEPMSGVYTCSLEYKPTAEQSEKTLLLKYIIFAYAEPNFYYQFSARYHSAPCNSIYNVSFEKKLLQILSKLVADLSCEIALLKSDCHHVKMQRAGLQNELFFTFSVSSLESVKRKDPCAMKSCDTAKRLGKAKNLIERFFNQQVEVLGKRTDPLPEIYYIEGTLKMVWINRCYPGYGINIQLHPNCPDCCVICSPGTFNPQDGVHCLQCNNSSIFGARNC</sequence>